<reference evidence="3" key="2">
    <citation type="submission" date="2020-09" db="EMBL/GenBank/DDBJ databases">
        <authorList>
            <person name="Sun Q."/>
            <person name="Zhou Y."/>
        </authorList>
    </citation>
    <scope>NUCLEOTIDE SEQUENCE</scope>
    <source>
        <strain evidence="3">CGMCC 1.16012</strain>
    </source>
</reference>
<dbReference type="OrthoDB" id="8114194at2"/>
<dbReference type="PANTHER" id="PTHR32309">
    <property type="entry name" value="TYROSINE-PROTEIN KINASE"/>
    <property type="match status" value="1"/>
</dbReference>
<name>A0A917AJ21_9RHOB</name>
<protein>
    <recommendedName>
        <fullName evidence="5">Polysaccharide chain length determinant N-terminal domain-containing protein</fullName>
    </recommendedName>
</protein>
<reference evidence="3" key="1">
    <citation type="journal article" date="2014" name="Int. J. Syst. Evol. Microbiol.">
        <title>Complete genome sequence of Corynebacterium casei LMG S-19264T (=DSM 44701T), isolated from a smear-ripened cheese.</title>
        <authorList>
            <consortium name="US DOE Joint Genome Institute (JGI-PGF)"/>
            <person name="Walter F."/>
            <person name="Albersmeier A."/>
            <person name="Kalinowski J."/>
            <person name="Ruckert C."/>
        </authorList>
    </citation>
    <scope>NUCLEOTIDE SEQUENCE</scope>
    <source>
        <strain evidence="3">CGMCC 1.16012</strain>
    </source>
</reference>
<feature type="coiled-coil region" evidence="1">
    <location>
        <begin position="206"/>
        <end position="233"/>
    </location>
</feature>
<evidence type="ECO:0000313" key="3">
    <source>
        <dbReference type="EMBL" id="GGE56903.1"/>
    </source>
</evidence>
<evidence type="ECO:0000256" key="1">
    <source>
        <dbReference type="SAM" id="Coils"/>
    </source>
</evidence>
<keyword evidence="2" id="KW-0812">Transmembrane</keyword>
<sequence>MPDFIHNLWCDIRFRRRLFGLVVFACLLLSLLVSLYLPRGYRAEVWLLLDATPAATSLAPGATAIRPAAELEIAERALMTTETLVTVASHSGIHKTLNKAETAEAMRAAIRTRRLIGGNRASLLHITFVHSDPAIARETAEALARQVLASDIKRQTARADQAVRFASLAVAGSAEELAWLDAEILTLRQSAGEAFPDTIPSRLALRAELQSQLRQVANDRLKLEAESDAAAQEEAERVFVQLQRARQERQRAEEFSPQGSARMVLLDARIAELDETLKRLTSGDAVFATLAAQISLMKSQERALQDDLQTLQQSIEATPENAGRLEALLRQRGMAELQQSKTLTALNTAQSWQEAIRLGAANRWSLVDVPLAPRTPEGISLLVLAIGSAVLSLLAGVGAVLAISHFSQTIRSPYQITEILGTGPLLEIPPFQIEKEALS</sequence>
<organism evidence="3 4">
    <name type="scientific">Actibacterium pelagium</name>
    <dbReference type="NCBI Taxonomy" id="2029103"/>
    <lineage>
        <taxon>Bacteria</taxon>
        <taxon>Pseudomonadati</taxon>
        <taxon>Pseudomonadota</taxon>
        <taxon>Alphaproteobacteria</taxon>
        <taxon>Rhodobacterales</taxon>
        <taxon>Roseobacteraceae</taxon>
        <taxon>Actibacterium</taxon>
    </lineage>
</organism>
<keyword evidence="2" id="KW-0472">Membrane</keyword>
<comment type="caution">
    <text evidence="3">The sequence shown here is derived from an EMBL/GenBank/DDBJ whole genome shotgun (WGS) entry which is preliminary data.</text>
</comment>
<evidence type="ECO:0000313" key="4">
    <source>
        <dbReference type="Proteomes" id="UP000606730"/>
    </source>
</evidence>
<accession>A0A917AJ21</accession>
<keyword evidence="4" id="KW-1185">Reference proteome</keyword>
<feature type="transmembrane region" description="Helical" evidence="2">
    <location>
        <begin position="18"/>
        <end position="37"/>
    </location>
</feature>
<dbReference type="InterPro" id="IPR050445">
    <property type="entry name" value="Bact_polysacc_biosynth/exp"/>
</dbReference>
<dbReference type="AlphaFoldDB" id="A0A917AJ21"/>
<evidence type="ECO:0000256" key="2">
    <source>
        <dbReference type="SAM" id="Phobius"/>
    </source>
</evidence>
<dbReference type="PANTHER" id="PTHR32309:SF31">
    <property type="entry name" value="CAPSULAR EXOPOLYSACCHARIDE FAMILY"/>
    <property type="match status" value="1"/>
</dbReference>
<keyword evidence="1" id="KW-0175">Coiled coil</keyword>
<dbReference type="EMBL" id="BMKN01000002">
    <property type="protein sequence ID" value="GGE56903.1"/>
    <property type="molecule type" value="Genomic_DNA"/>
</dbReference>
<evidence type="ECO:0008006" key="5">
    <source>
        <dbReference type="Google" id="ProtNLM"/>
    </source>
</evidence>
<dbReference type="RefSeq" id="WP_095594469.1">
    <property type="nucleotide sequence ID" value="NZ_BMKN01000002.1"/>
</dbReference>
<proteinExistence type="predicted"/>
<keyword evidence="2" id="KW-1133">Transmembrane helix</keyword>
<gene>
    <name evidence="3" type="ORF">GCM10011517_25850</name>
</gene>
<dbReference type="Proteomes" id="UP000606730">
    <property type="component" value="Unassembled WGS sequence"/>
</dbReference>
<feature type="transmembrane region" description="Helical" evidence="2">
    <location>
        <begin position="379"/>
        <end position="403"/>
    </location>
</feature>